<dbReference type="SUPFAM" id="SSF54913">
    <property type="entry name" value="GlnB-like"/>
    <property type="match status" value="1"/>
</dbReference>
<dbReference type="Proteomes" id="UP000601099">
    <property type="component" value="Unassembled WGS sequence"/>
</dbReference>
<protein>
    <submittedName>
        <fullName evidence="2">DUF2007 domain-containing protein</fullName>
    </submittedName>
</protein>
<dbReference type="Pfam" id="PF09413">
    <property type="entry name" value="DUF2007"/>
    <property type="match status" value="1"/>
</dbReference>
<evidence type="ECO:0000259" key="1">
    <source>
        <dbReference type="Pfam" id="PF09413"/>
    </source>
</evidence>
<dbReference type="EMBL" id="JADWYK010000006">
    <property type="protein sequence ID" value="MBG8554281.1"/>
    <property type="molecule type" value="Genomic_DNA"/>
</dbReference>
<proteinExistence type="predicted"/>
<accession>A0ABS0L2D9</accession>
<organism evidence="2 3">
    <name type="scientific">Hymenobacter guriensis</name>
    <dbReference type="NCBI Taxonomy" id="2793065"/>
    <lineage>
        <taxon>Bacteria</taxon>
        <taxon>Pseudomonadati</taxon>
        <taxon>Bacteroidota</taxon>
        <taxon>Cytophagia</taxon>
        <taxon>Cytophagales</taxon>
        <taxon>Hymenobacteraceae</taxon>
        <taxon>Hymenobacter</taxon>
    </lineage>
</organism>
<feature type="domain" description="DUF2007" evidence="1">
    <location>
        <begin position="13"/>
        <end position="71"/>
    </location>
</feature>
<dbReference type="Gene3D" id="3.30.70.790">
    <property type="entry name" value="UreE, C-terminal domain"/>
    <property type="match status" value="1"/>
</dbReference>
<evidence type="ECO:0000313" key="2">
    <source>
        <dbReference type="EMBL" id="MBG8554281.1"/>
    </source>
</evidence>
<reference evidence="2 3" key="1">
    <citation type="submission" date="2020-11" db="EMBL/GenBank/DDBJ databases">
        <title>Hymenobacter sp.</title>
        <authorList>
            <person name="Kim M.K."/>
        </authorList>
    </citation>
    <scope>NUCLEOTIDE SEQUENCE [LARGE SCALE GENOMIC DNA]</scope>
    <source>
        <strain evidence="2 3">BT594</strain>
    </source>
</reference>
<evidence type="ECO:0000313" key="3">
    <source>
        <dbReference type="Proteomes" id="UP000601099"/>
    </source>
</evidence>
<dbReference type="InterPro" id="IPR018551">
    <property type="entry name" value="DUF2007"/>
</dbReference>
<comment type="caution">
    <text evidence="2">The sequence shown here is derived from an EMBL/GenBank/DDBJ whole genome shotgun (WGS) entry which is preliminary data.</text>
</comment>
<name>A0ABS0L2D9_9BACT</name>
<dbReference type="RefSeq" id="WP_196955299.1">
    <property type="nucleotide sequence ID" value="NZ_JADWYK010000006.1"/>
</dbReference>
<keyword evidence="3" id="KW-1185">Reference proteome</keyword>
<dbReference type="InterPro" id="IPR011322">
    <property type="entry name" value="N-reg_PII-like_a/b"/>
</dbReference>
<gene>
    <name evidence="2" type="ORF">I5L79_12030</name>
</gene>
<sequence>MPSEPPSSSPIVLVATFADGIAAHLAKNQLEAAGIPCFLSNEHRPYSSALDPVRLHVRQPDLAAAQVVLQPAQALMHALPPEDETATETVRCTRCQHSDVVCRQHPQPTDTLLTRLRLWFLAPERPLCHCFHCGHDFEG</sequence>